<dbReference type="EMBL" id="VKKZ01000024">
    <property type="protein sequence ID" value="KAA6431025.1"/>
    <property type="molecule type" value="Genomic_DNA"/>
</dbReference>
<dbReference type="AlphaFoldDB" id="A0A5M8Q571"/>
<feature type="domain" description="Integrin beta-like protein A-E N-terminal" evidence="3">
    <location>
        <begin position="63"/>
        <end position="172"/>
    </location>
</feature>
<evidence type="ECO:0000313" key="5">
    <source>
        <dbReference type="Proteomes" id="UP000323866"/>
    </source>
</evidence>
<comment type="caution">
    <text evidence="4">The sequence shown here is derived from an EMBL/GenBank/DDBJ whole genome shotgun (WGS) entry which is preliminary data.</text>
</comment>
<feature type="domain" description="Secretion system C-terminal sorting" evidence="2">
    <location>
        <begin position="732"/>
        <end position="803"/>
    </location>
</feature>
<reference evidence="4 5" key="1">
    <citation type="submission" date="2019-07" db="EMBL/GenBank/DDBJ databases">
        <authorList>
            <person name="Qu J.-H."/>
        </authorList>
    </citation>
    <scope>NUCLEOTIDE SEQUENCE [LARGE SCALE GENOMIC DNA]</scope>
    <source>
        <strain evidence="4 5">MDT1-10-3</strain>
    </source>
</reference>
<dbReference type="Gene3D" id="2.60.40.10">
    <property type="entry name" value="Immunoglobulins"/>
    <property type="match status" value="1"/>
</dbReference>
<dbReference type="OrthoDB" id="602637at2"/>
<protein>
    <submittedName>
        <fullName evidence="4">T9SS type A sorting domain-containing protein</fullName>
    </submittedName>
</protein>
<reference evidence="4 5" key="2">
    <citation type="submission" date="2019-09" db="EMBL/GenBank/DDBJ databases">
        <title>A bacterium isolated from glacier soil.</title>
        <authorList>
            <person name="Liu Q."/>
        </authorList>
    </citation>
    <scope>NUCLEOTIDE SEQUENCE [LARGE SCALE GENOMIC DNA]</scope>
    <source>
        <strain evidence="4 5">MDT1-10-3</strain>
    </source>
</reference>
<dbReference type="InterPro" id="IPR056844">
    <property type="entry name" value="SibA-E_N"/>
</dbReference>
<dbReference type="NCBIfam" id="TIGR04183">
    <property type="entry name" value="Por_Secre_tail"/>
    <property type="match status" value="1"/>
</dbReference>
<dbReference type="InterPro" id="IPR013783">
    <property type="entry name" value="Ig-like_fold"/>
</dbReference>
<name>A0A5M8Q571_9BACT</name>
<feature type="transmembrane region" description="Helical" evidence="1">
    <location>
        <begin position="38"/>
        <end position="56"/>
    </location>
</feature>
<gene>
    <name evidence="4" type="ORF">FOE74_18140</name>
</gene>
<dbReference type="InterPro" id="IPR026444">
    <property type="entry name" value="Secre_tail"/>
</dbReference>
<evidence type="ECO:0000256" key="1">
    <source>
        <dbReference type="SAM" id="Phobius"/>
    </source>
</evidence>
<dbReference type="Pfam" id="PF24907">
    <property type="entry name" value="SIBA-E_N"/>
    <property type="match status" value="1"/>
</dbReference>
<proteinExistence type="predicted"/>
<evidence type="ECO:0000259" key="3">
    <source>
        <dbReference type="Pfam" id="PF24907"/>
    </source>
</evidence>
<keyword evidence="1" id="KW-0472">Membrane</keyword>
<keyword evidence="1" id="KW-0812">Transmembrane</keyword>
<evidence type="ECO:0000313" key="4">
    <source>
        <dbReference type="EMBL" id="KAA6431025.1"/>
    </source>
</evidence>
<keyword evidence="1" id="KW-1133">Transmembrane helix</keyword>
<evidence type="ECO:0000259" key="2">
    <source>
        <dbReference type="Pfam" id="PF18962"/>
    </source>
</evidence>
<accession>A0A5M8Q571</accession>
<dbReference type="Proteomes" id="UP000323866">
    <property type="component" value="Unassembled WGS sequence"/>
</dbReference>
<organism evidence="4 5">
    <name type="scientific">Rufibacter glacialis</name>
    <dbReference type="NCBI Taxonomy" id="1259555"/>
    <lineage>
        <taxon>Bacteria</taxon>
        <taxon>Pseudomonadati</taxon>
        <taxon>Bacteroidota</taxon>
        <taxon>Cytophagia</taxon>
        <taxon>Cytophagales</taxon>
        <taxon>Hymenobacteraceae</taxon>
        <taxon>Rufibacter</taxon>
    </lineage>
</organism>
<dbReference type="Pfam" id="PF18962">
    <property type="entry name" value="Por_Secre_tail"/>
    <property type="match status" value="1"/>
</dbReference>
<sequence length="811" mass="85430">MTNLYLMQARLQKPLLRQVTPSPRSTSVSKRPPSLTRVLWLFLGMFFAGHLSAYASDLKFLGGSLNWRDVTEISVEFTVTQTWQTSGPPSVTVGSVVTTGALIFGDGTSEIINLTVTSVNPDENWFTGEAKIRHTYPSRGATYWAFFAGCCRSASLVNNAGQGYYIGSSVPVSRGMSPPAVNMPPFIKLPAGQANARFLVPGHAGGGPPATFSLATSADLRSASFSNAPGLEVNSSTGEVTFNTVGASAGQRYNAVIKVSGLRSSVLVDFVIQITESMSGPIFDYSLTPAHGKSYTLAPGETVQFTVRAAARDSSETIQLKGLRLPAGATLTPTLPAIGNPVQSVFSWTPSRFSSMPQTVYFVAEDSKGGTALTGVTFFLRCTLGAAASITHVSCGTGGAVDLSLMGGLPPYRVRWTGPRGFRALTEDISGLESGAYSVTVTDAQECVVSMNIEITGEADVTPPVVLASGFTVVLDKNGQASIQPEDVDYGSFDTCSGIASMTLSKTTFDCADVGNNPVTLTVTDGKGNSASQTVTIVVQDKELPTLRVARKTVYLVNGKATLRPEEIDQGTSDNCGIASLSISRTTFTCTDLDPRHDGFFPITFTATDIHGNSVSTTVFLTLVDATPPTVLGAGFAVALVDGKAIIQPEDVDYGSFDDCGVASMSLSKTSFTCADLGPNDVTLTVRDHSGNSTSAVVTINITGSCPATTSVAASGITSKGQEDQALVFRAYPNPVMDQATIHFRSPEGANTKLLVYNSLGSLVATLFEGQTESGQDYQVTLDSRTLASGVYFCRLIQGGKVTHLRVLVDK</sequence>